<dbReference type="AlphaFoldDB" id="A0A927MWT6"/>
<keyword evidence="2" id="KW-1185">Reference proteome</keyword>
<gene>
    <name evidence="1" type="ORF">HEB94_001538</name>
</gene>
<evidence type="ECO:0000313" key="2">
    <source>
        <dbReference type="Proteomes" id="UP000638648"/>
    </source>
</evidence>
<proteinExistence type="predicted"/>
<dbReference type="RefSeq" id="WP_192749183.1">
    <property type="nucleotide sequence ID" value="NZ_BAABJL010000017.1"/>
</dbReference>
<protein>
    <submittedName>
        <fullName evidence="1">Uncharacterized protein</fullName>
    </submittedName>
</protein>
<dbReference type="EMBL" id="JADBEM010000001">
    <property type="protein sequence ID" value="MBE1604690.1"/>
    <property type="molecule type" value="Genomic_DNA"/>
</dbReference>
<reference evidence="1" key="1">
    <citation type="submission" date="2020-10" db="EMBL/GenBank/DDBJ databases">
        <title>Sequencing the genomes of 1000 actinobacteria strains.</title>
        <authorList>
            <person name="Klenk H.-P."/>
        </authorList>
    </citation>
    <scope>NUCLEOTIDE SEQUENCE</scope>
    <source>
        <strain evidence="1">DSM 45354</strain>
    </source>
</reference>
<sequence length="256" mass="27655">MLPSQAEQLVADGTPRPAAGMYLAGWYAGTAAEFVGLSLLGSGAGYLLAPVSTRWWRNPDGYADALDFADVTRVVVLPDHPWSGQPDTHTVTTRAEQAEFVVTALVETVAPAIDALQRLTRAGRAGLWHQVADAIGAALVDQDAVPATPEAVDLLRGLLAADARPWKRPPRVEVLATGGGPVWVTHRGGCCMAFTEPAADDLDLDDYDAAFQQAFPRTDGRPDYCLTCKFRPFAESVRMQLWRRERLANERSAQAG</sequence>
<evidence type="ECO:0000313" key="1">
    <source>
        <dbReference type="EMBL" id="MBE1604690.1"/>
    </source>
</evidence>
<dbReference type="Proteomes" id="UP000638648">
    <property type="component" value="Unassembled WGS sequence"/>
</dbReference>
<organism evidence="1 2">
    <name type="scientific">Actinopolymorpha pittospori</name>
    <dbReference type="NCBI Taxonomy" id="648752"/>
    <lineage>
        <taxon>Bacteria</taxon>
        <taxon>Bacillati</taxon>
        <taxon>Actinomycetota</taxon>
        <taxon>Actinomycetes</taxon>
        <taxon>Propionibacteriales</taxon>
        <taxon>Actinopolymorphaceae</taxon>
        <taxon>Actinopolymorpha</taxon>
    </lineage>
</organism>
<comment type="caution">
    <text evidence="1">The sequence shown here is derived from an EMBL/GenBank/DDBJ whole genome shotgun (WGS) entry which is preliminary data.</text>
</comment>
<accession>A0A927MWT6</accession>
<name>A0A927MWT6_9ACTN</name>